<keyword evidence="2" id="KW-1185">Reference proteome</keyword>
<sequence length="133" mass="15421">MMKTGSISLFDSLYPSASTNGAQRRYRPSYARNEYSNPLLFQRPCLRSLHNSQGRFPLLFSHHAAHFLIPRSACRNIWVAGKRRLDTGGFAANWERPRRGDRRGTKRYGLKGDVGRFVHRLRDPMAFRARWGI</sequence>
<dbReference type="HOGENOM" id="CLU_1907978_0_0_1"/>
<accession>A0A0C2W8C7</accession>
<reference evidence="2" key="2">
    <citation type="submission" date="2015-01" db="EMBL/GenBank/DDBJ databases">
        <title>Evolutionary Origins and Diversification of the Mycorrhizal Mutualists.</title>
        <authorList>
            <consortium name="DOE Joint Genome Institute"/>
            <consortium name="Mycorrhizal Genomics Consortium"/>
            <person name="Kohler A."/>
            <person name="Kuo A."/>
            <person name="Nagy L.G."/>
            <person name="Floudas D."/>
            <person name="Copeland A."/>
            <person name="Barry K.W."/>
            <person name="Cichocki N."/>
            <person name="Veneault-Fourrey C."/>
            <person name="LaButti K."/>
            <person name="Lindquist E.A."/>
            <person name="Lipzen A."/>
            <person name="Lundell T."/>
            <person name="Morin E."/>
            <person name="Murat C."/>
            <person name="Riley R."/>
            <person name="Ohm R."/>
            <person name="Sun H."/>
            <person name="Tunlid A."/>
            <person name="Henrissat B."/>
            <person name="Grigoriev I.V."/>
            <person name="Hibbett D.S."/>
            <person name="Martin F."/>
        </authorList>
    </citation>
    <scope>NUCLEOTIDE SEQUENCE [LARGE SCALE GENOMIC DNA]</scope>
    <source>
        <strain evidence="2">MAFF 305830</strain>
    </source>
</reference>
<protein>
    <submittedName>
        <fullName evidence="1">Uncharacterized protein</fullName>
    </submittedName>
</protein>
<dbReference type="AlphaFoldDB" id="A0A0C2W8C7"/>
<evidence type="ECO:0000313" key="2">
    <source>
        <dbReference type="Proteomes" id="UP000054097"/>
    </source>
</evidence>
<organism evidence="1 2">
    <name type="scientific">Serendipita vermifera MAFF 305830</name>
    <dbReference type="NCBI Taxonomy" id="933852"/>
    <lineage>
        <taxon>Eukaryota</taxon>
        <taxon>Fungi</taxon>
        <taxon>Dikarya</taxon>
        <taxon>Basidiomycota</taxon>
        <taxon>Agaricomycotina</taxon>
        <taxon>Agaricomycetes</taxon>
        <taxon>Sebacinales</taxon>
        <taxon>Serendipitaceae</taxon>
        <taxon>Serendipita</taxon>
    </lineage>
</organism>
<reference evidence="1 2" key="1">
    <citation type="submission" date="2014-04" db="EMBL/GenBank/DDBJ databases">
        <authorList>
            <consortium name="DOE Joint Genome Institute"/>
            <person name="Kuo A."/>
            <person name="Zuccaro A."/>
            <person name="Kohler A."/>
            <person name="Nagy L.G."/>
            <person name="Floudas D."/>
            <person name="Copeland A."/>
            <person name="Barry K.W."/>
            <person name="Cichocki N."/>
            <person name="Veneault-Fourrey C."/>
            <person name="LaButti K."/>
            <person name="Lindquist E.A."/>
            <person name="Lipzen A."/>
            <person name="Lundell T."/>
            <person name="Morin E."/>
            <person name="Murat C."/>
            <person name="Sun H."/>
            <person name="Tunlid A."/>
            <person name="Henrissat B."/>
            <person name="Grigoriev I.V."/>
            <person name="Hibbett D.S."/>
            <person name="Martin F."/>
            <person name="Nordberg H.P."/>
            <person name="Cantor M.N."/>
            <person name="Hua S.X."/>
        </authorList>
    </citation>
    <scope>NUCLEOTIDE SEQUENCE [LARGE SCALE GENOMIC DNA]</scope>
    <source>
        <strain evidence="1 2">MAFF 305830</strain>
    </source>
</reference>
<dbReference type="EMBL" id="KN824350">
    <property type="protein sequence ID" value="KIM22663.1"/>
    <property type="molecule type" value="Genomic_DNA"/>
</dbReference>
<dbReference type="Proteomes" id="UP000054097">
    <property type="component" value="Unassembled WGS sequence"/>
</dbReference>
<evidence type="ECO:0000313" key="1">
    <source>
        <dbReference type="EMBL" id="KIM22663.1"/>
    </source>
</evidence>
<proteinExistence type="predicted"/>
<gene>
    <name evidence="1" type="ORF">M408DRAFT_281534</name>
</gene>
<name>A0A0C2W8C7_SERVB</name>